<dbReference type="Proteomes" id="UP001374893">
    <property type="component" value="Chromosome"/>
</dbReference>
<dbReference type="CDD" id="cd00110">
    <property type="entry name" value="LamG"/>
    <property type="match status" value="1"/>
</dbReference>
<proteinExistence type="predicted"/>
<reference evidence="3 4" key="1">
    <citation type="submission" date="2021-06" db="EMBL/GenBank/DDBJ databases">
        <title>Complete genome of Haloferula helveola possessing various polysaccharide degrading enzymes.</title>
        <authorList>
            <person name="Takami H."/>
            <person name="Huang C."/>
            <person name="Hamasaki K."/>
        </authorList>
    </citation>
    <scope>NUCLEOTIDE SEQUENCE [LARGE SCALE GENOMIC DNA]</scope>
    <source>
        <strain evidence="3 4">CN-1</strain>
    </source>
</reference>
<dbReference type="Pfam" id="PF13385">
    <property type="entry name" value="Laminin_G_3"/>
    <property type="match status" value="1"/>
</dbReference>
<keyword evidence="1" id="KW-0812">Transmembrane</keyword>
<dbReference type="PANTHER" id="PTHR30273">
    <property type="entry name" value="PERIPLASMIC SIGNAL SENSOR AND SIGMA FACTOR ACTIVATOR FECR-RELATED"/>
    <property type="match status" value="1"/>
</dbReference>
<feature type="transmembrane region" description="Helical" evidence="1">
    <location>
        <begin position="85"/>
        <end position="108"/>
    </location>
</feature>
<keyword evidence="1" id="KW-1133">Transmembrane helix</keyword>
<evidence type="ECO:0000259" key="2">
    <source>
        <dbReference type="SMART" id="SM00282"/>
    </source>
</evidence>
<protein>
    <recommendedName>
        <fullName evidence="2">Laminin G domain-containing protein</fullName>
    </recommendedName>
</protein>
<dbReference type="SMART" id="SM00282">
    <property type="entry name" value="LamG"/>
    <property type="match status" value="1"/>
</dbReference>
<evidence type="ECO:0000313" key="3">
    <source>
        <dbReference type="EMBL" id="BCX46730.1"/>
    </source>
</evidence>
<organism evidence="3 4">
    <name type="scientific">Haloferula helveola</name>
    <dbReference type="NCBI Taxonomy" id="490095"/>
    <lineage>
        <taxon>Bacteria</taxon>
        <taxon>Pseudomonadati</taxon>
        <taxon>Verrucomicrobiota</taxon>
        <taxon>Verrucomicrobiia</taxon>
        <taxon>Verrucomicrobiales</taxon>
        <taxon>Verrucomicrobiaceae</taxon>
        <taxon>Haloferula</taxon>
    </lineage>
</organism>
<dbReference type="RefSeq" id="WP_338688593.1">
    <property type="nucleotide sequence ID" value="NZ_AP024702.1"/>
</dbReference>
<name>A0ABM7RDA4_9BACT</name>
<accession>A0ABM7RDA4</accession>
<feature type="domain" description="Laminin G" evidence="2">
    <location>
        <begin position="371"/>
        <end position="513"/>
    </location>
</feature>
<evidence type="ECO:0000256" key="1">
    <source>
        <dbReference type="SAM" id="Phobius"/>
    </source>
</evidence>
<dbReference type="Gene3D" id="2.60.120.1440">
    <property type="match status" value="1"/>
</dbReference>
<keyword evidence="4" id="KW-1185">Reference proteome</keyword>
<dbReference type="InterPro" id="IPR012373">
    <property type="entry name" value="Ferrdict_sens_TM"/>
</dbReference>
<sequence length="535" mass="57342">MSEQDPHPTEVTSNSLWRVIGDFENGALSPEEEAELFGILEESPQARSLYLSYFELSALLQIKAETKKEEGTLPMLPGARVQKKVLGYSVLAAAAVIMLFAGIAWLVVFGQPDPRKVPLAASEGSAWSISKAGETADGALEVVEEGCSLTVSSGTLTVDLESGTRFVIQGPAFVRFPKLEEPELEQGWLWADTGDGAEPLRVVTPTMDFVDIGTRFGVRVRDDLQAELHVIEGIVEARFRKDGSRSKVLAGTTGILFEADGRSTTVPLAADPFPGLPALLNSGPTYATTVMGQAPRGYWRLDEKVVGEAANEVEGGTTGMYAGSVDPAAAGVRPASGFDGFAKDNRGAFLPADSDRSLLYSLDSPEGVSPKEGSVSFWFRRNPDIGQAEVLWYAGVNQGRGLGPQEEMHAYLSESGRVQFFMEAGDRDVLLSSSRSSADGQWHHVAASWGPGAVELYVDGKLAARDEESRVRPGKSLSGINVRFGKTGSGFTTLEKNLVQFRGWVDEVALWSRPITGTEVSLQYQAAVGSGSAGR</sequence>
<evidence type="ECO:0000313" key="4">
    <source>
        <dbReference type="Proteomes" id="UP001374893"/>
    </source>
</evidence>
<dbReference type="InterPro" id="IPR001791">
    <property type="entry name" value="Laminin_G"/>
</dbReference>
<dbReference type="PANTHER" id="PTHR30273:SF2">
    <property type="entry name" value="PROTEIN FECR"/>
    <property type="match status" value="1"/>
</dbReference>
<dbReference type="InterPro" id="IPR013320">
    <property type="entry name" value="ConA-like_dom_sf"/>
</dbReference>
<gene>
    <name evidence="3" type="ORF">HAHE_06380</name>
</gene>
<dbReference type="SUPFAM" id="SSF49899">
    <property type="entry name" value="Concanavalin A-like lectins/glucanases"/>
    <property type="match status" value="1"/>
</dbReference>
<keyword evidence="1" id="KW-0472">Membrane</keyword>
<dbReference type="Gene3D" id="2.60.120.200">
    <property type="match status" value="1"/>
</dbReference>
<dbReference type="EMBL" id="AP024702">
    <property type="protein sequence ID" value="BCX46730.1"/>
    <property type="molecule type" value="Genomic_DNA"/>
</dbReference>